<reference evidence="1 2" key="1">
    <citation type="submission" date="2019-10" db="EMBL/GenBank/DDBJ databases">
        <title>Deinococcus sp. isolated from soil.</title>
        <authorList>
            <person name="Li Y."/>
            <person name="Wang J."/>
        </authorList>
    </citation>
    <scope>NUCLEOTIDE SEQUENCE [LARGE SCALE GENOMIC DNA]</scope>
    <source>
        <strain evidence="1 2">SDU3-2</strain>
    </source>
</reference>
<dbReference type="Proteomes" id="UP000484842">
    <property type="component" value="Unassembled WGS sequence"/>
</dbReference>
<comment type="caution">
    <text evidence="1">The sequence shown here is derived from an EMBL/GenBank/DDBJ whole genome shotgun (WGS) entry which is preliminary data.</text>
</comment>
<sequence>MADLGIADDGRNVLKNAEGQLHSLGGHEVSAGEQEVNGELAFEVGGVEVQQFHEGVGEEGL</sequence>
<dbReference type="EMBL" id="WBSL01000012">
    <property type="protein sequence ID" value="MPY67982.1"/>
    <property type="molecule type" value="Genomic_DNA"/>
</dbReference>
<protein>
    <submittedName>
        <fullName evidence="1">Uncharacterized protein</fullName>
    </submittedName>
</protein>
<accession>A0A7X1NY67</accession>
<gene>
    <name evidence="1" type="ORF">F8S09_15075</name>
</gene>
<keyword evidence="2" id="KW-1185">Reference proteome</keyword>
<evidence type="ECO:0000313" key="1">
    <source>
        <dbReference type="EMBL" id="MPY67982.1"/>
    </source>
</evidence>
<proteinExistence type="predicted"/>
<dbReference type="AlphaFoldDB" id="A0A7X1NY67"/>
<name>A0A7X1NY67_9DEIO</name>
<evidence type="ECO:0000313" key="2">
    <source>
        <dbReference type="Proteomes" id="UP000484842"/>
    </source>
</evidence>
<dbReference type="RefSeq" id="WP_152872292.1">
    <property type="nucleotide sequence ID" value="NZ_WBSL01000012.1"/>
</dbReference>
<organism evidence="1 2">
    <name type="scientific">Deinococcus terrestris</name>
    <dbReference type="NCBI Taxonomy" id="2651870"/>
    <lineage>
        <taxon>Bacteria</taxon>
        <taxon>Thermotogati</taxon>
        <taxon>Deinococcota</taxon>
        <taxon>Deinococci</taxon>
        <taxon>Deinococcales</taxon>
        <taxon>Deinococcaceae</taxon>
        <taxon>Deinococcus</taxon>
    </lineage>
</organism>